<dbReference type="RefSeq" id="XP_018813456.1">
    <property type="nucleotide sequence ID" value="XM_018957911.2"/>
</dbReference>
<protein>
    <submittedName>
        <fullName evidence="2">Uncharacterized protein LOC108985566 isoform X1</fullName>
    </submittedName>
</protein>
<gene>
    <name evidence="2" type="primary">LOC108985566</name>
</gene>
<evidence type="ECO:0000313" key="2">
    <source>
        <dbReference type="RefSeq" id="XP_018813456.1"/>
    </source>
</evidence>
<dbReference type="InParanoid" id="A0A2I4E237"/>
<evidence type="ECO:0000313" key="1">
    <source>
        <dbReference type="Proteomes" id="UP000235220"/>
    </source>
</evidence>
<accession>A0A2I4E237</accession>
<organism evidence="1 2">
    <name type="scientific">Juglans regia</name>
    <name type="common">English walnut</name>
    <dbReference type="NCBI Taxonomy" id="51240"/>
    <lineage>
        <taxon>Eukaryota</taxon>
        <taxon>Viridiplantae</taxon>
        <taxon>Streptophyta</taxon>
        <taxon>Embryophyta</taxon>
        <taxon>Tracheophyta</taxon>
        <taxon>Spermatophyta</taxon>
        <taxon>Magnoliopsida</taxon>
        <taxon>eudicotyledons</taxon>
        <taxon>Gunneridae</taxon>
        <taxon>Pentapetalae</taxon>
        <taxon>rosids</taxon>
        <taxon>fabids</taxon>
        <taxon>Fagales</taxon>
        <taxon>Juglandaceae</taxon>
        <taxon>Juglans</taxon>
    </lineage>
</organism>
<proteinExistence type="predicted"/>
<name>A0A2I4E237_JUGRE</name>
<dbReference type="GeneID" id="108985566"/>
<keyword evidence="1" id="KW-1185">Reference proteome</keyword>
<dbReference type="Proteomes" id="UP000235220">
    <property type="component" value="Chromosome 5"/>
</dbReference>
<dbReference type="AlphaFoldDB" id="A0A2I4E237"/>
<dbReference type="KEGG" id="jre:108985566"/>
<sequence length="108" mass="12169">MSNNPSDLLKTINDNVGRLKKLLAQESETAQKLIKDMLDNLGKILETHDDGRGGHSRVPYSHNQAPEGVPKAVRKLEIRLRELINIINLLAPKQTQLEVALETLNRRL</sequence>
<reference evidence="2" key="1">
    <citation type="submission" date="2025-08" db="UniProtKB">
        <authorList>
            <consortium name="RefSeq"/>
        </authorList>
    </citation>
    <scope>IDENTIFICATION</scope>
    <source>
        <tissue evidence="2">Leaves</tissue>
    </source>
</reference>